<feature type="compositionally biased region" description="Polar residues" evidence="1">
    <location>
        <begin position="326"/>
        <end position="335"/>
    </location>
</feature>
<feature type="compositionally biased region" description="Basic and acidic residues" evidence="1">
    <location>
        <begin position="262"/>
        <end position="272"/>
    </location>
</feature>
<feature type="region of interest" description="Disordered" evidence="1">
    <location>
        <begin position="214"/>
        <end position="249"/>
    </location>
</feature>
<dbReference type="AlphaFoldDB" id="A0AAV6J9R3"/>
<feature type="compositionally biased region" description="Basic and acidic residues" evidence="1">
    <location>
        <begin position="306"/>
        <end position="318"/>
    </location>
</feature>
<keyword evidence="3" id="KW-1185">Reference proteome</keyword>
<proteinExistence type="predicted"/>
<dbReference type="PANTHER" id="PTHR34468:SF2">
    <property type="entry name" value="MICROTUBULE-ASSOCIATED FUTSCH-LIKE PROTEIN"/>
    <property type="match status" value="1"/>
</dbReference>
<organism evidence="2 3">
    <name type="scientific">Rhododendron griersonianum</name>
    <dbReference type="NCBI Taxonomy" id="479676"/>
    <lineage>
        <taxon>Eukaryota</taxon>
        <taxon>Viridiplantae</taxon>
        <taxon>Streptophyta</taxon>
        <taxon>Embryophyta</taxon>
        <taxon>Tracheophyta</taxon>
        <taxon>Spermatophyta</taxon>
        <taxon>Magnoliopsida</taxon>
        <taxon>eudicotyledons</taxon>
        <taxon>Gunneridae</taxon>
        <taxon>Pentapetalae</taxon>
        <taxon>asterids</taxon>
        <taxon>Ericales</taxon>
        <taxon>Ericaceae</taxon>
        <taxon>Ericoideae</taxon>
        <taxon>Rhodoreae</taxon>
        <taxon>Rhododendron</taxon>
    </lineage>
</organism>
<protein>
    <submittedName>
        <fullName evidence="2">Uncharacterized protein</fullName>
    </submittedName>
</protein>
<comment type="caution">
    <text evidence="2">The sequence shown here is derived from an EMBL/GenBank/DDBJ whole genome shotgun (WGS) entry which is preliminary data.</text>
</comment>
<evidence type="ECO:0000313" key="3">
    <source>
        <dbReference type="Proteomes" id="UP000823749"/>
    </source>
</evidence>
<name>A0AAV6J9R3_9ERIC</name>
<gene>
    <name evidence="2" type="ORF">RHGRI_024181</name>
</gene>
<dbReference type="EMBL" id="JACTNZ010000008">
    <property type="protein sequence ID" value="KAG5536668.1"/>
    <property type="molecule type" value="Genomic_DNA"/>
</dbReference>
<dbReference type="PANTHER" id="PTHR34468">
    <property type="entry name" value="MICROTUBULE-ASSOCIATED FUTSCH-LIKE PROTEIN"/>
    <property type="match status" value="1"/>
</dbReference>
<reference evidence="2" key="1">
    <citation type="submission" date="2020-08" db="EMBL/GenBank/DDBJ databases">
        <title>Plant Genome Project.</title>
        <authorList>
            <person name="Zhang R.-G."/>
        </authorList>
    </citation>
    <scope>NUCLEOTIDE SEQUENCE</scope>
    <source>
        <strain evidence="2">WSP0</strain>
        <tissue evidence="2">Leaf</tissue>
    </source>
</reference>
<feature type="compositionally biased region" description="Polar residues" evidence="1">
    <location>
        <begin position="7"/>
        <end position="24"/>
    </location>
</feature>
<dbReference type="Proteomes" id="UP000823749">
    <property type="component" value="Chromosome 8"/>
</dbReference>
<evidence type="ECO:0000256" key="1">
    <source>
        <dbReference type="SAM" id="MobiDB-lite"/>
    </source>
</evidence>
<sequence>MDESVKDQSSAPANTEKSSSSSTKLRYPLRSATKPKEEKPWAAELSNPSVPKRGKLASTVSKSVSVLDVSGKDKSGKPPRRLSIPSKSTTSPVPRSVGIITPISEARAKRSDNSQTPLSDVSKSSNRRKFNVLSSASYWLSQIKLSESAAQHTISLGFFKLAFQAGCEPLQRMKDELNSYARRHSLAELGEDAKELFEGYNMLENFEQLQVSETCSQVHKEGTQSSDDDVHSSSSTTGPRKLKPKSLNNYATAQASPVIGSAKKDAVKKDNPGIRTRGSMVKNSANAKAGTEVAGRTISKASQKPSKQELNQEKDKIKKQGKKTICEQSPVNPLSTEEPLQENKENMEDAPQMEKISVIEV</sequence>
<feature type="region of interest" description="Disordered" evidence="1">
    <location>
        <begin position="1"/>
        <end position="126"/>
    </location>
</feature>
<feature type="compositionally biased region" description="Polar residues" evidence="1">
    <location>
        <begin position="113"/>
        <end position="124"/>
    </location>
</feature>
<evidence type="ECO:0000313" key="2">
    <source>
        <dbReference type="EMBL" id="KAG5536668.1"/>
    </source>
</evidence>
<feature type="region of interest" description="Disordered" evidence="1">
    <location>
        <begin position="261"/>
        <end position="361"/>
    </location>
</feature>
<accession>A0AAV6J9R3</accession>